<dbReference type="GO" id="GO:1990904">
    <property type="term" value="C:ribonucleoprotein complex"/>
    <property type="evidence" value="ECO:0007669"/>
    <property type="project" value="TreeGrafter"/>
</dbReference>
<keyword evidence="4" id="KW-1185">Reference proteome</keyword>
<evidence type="ECO:0000313" key="3">
    <source>
        <dbReference type="EMBL" id="TQV96535.1"/>
    </source>
</evidence>
<protein>
    <submittedName>
        <fullName evidence="3">Nuclear segregation protein (Bfr1)</fullName>
    </submittedName>
</protein>
<evidence type="ECO:0000256" key="1">
    <source>
        <dbReference type="SAM" id="Coils"/>
    </source>
</evidence>
<proteinExistence type="predicted"/>
<feature type="coiled-coil region" evidence="1">
    <location>
        <begin position="170"/>
        <end position="216"/>
    </location>
</feature>
<dbReference type="AlphaFoldDB" id="A0A545V494"/>
<dbReference type="Proteomes" id="UP000315783">
    <property type="component" value="Unassembled WGS sequence"/>
</dbReference>
<dbReference type="GO" id="GO:0003729">
    <property type="term" value="F:mRNA binding"/>
    <property type="evidence" value="ECO:0007669"/>
    <property type="project" value="TreeGrafter"/>
</dbReference>
<feature type="region of interest" description="Disordered" evidence="2">
    <location>
        <begin position="52"/>
        <end position="101"/>
    </location>
</feature>
<feature type="compositionally biased region" description="Basic and acidic residues" evidence="2">
    <location>
        <begin position="452"/>
        <end position="474"/>
    </location>
</feature>
<sequence>MAAETAIASAPAPTPAGGRPQKPDENVFKAELEKAEKAHKAAMDRLNAVKAKIDVAMPNKNKDQPSPTQKRRQELIAQANEIRQKQAGGKNARTSKLDQIKRLDEQVRSRISEQKNAKAKIPYKGVEDVDRQIANLDAQVNSGTMKLVDERKALADISSLRKIRKNFGQFDDSQKQIDELRAKIKEIKDSMEDPEQKAMSEQYNKIQAELDQIKAEQDTAYKGLSSLRDERTKLHAEQQETFTAIRKLKDDYYSQKKAAMAYEREAREKARERREAENKRYHLERKKAEAERLLSEASDPAYLEEIRRANNLLVFLDPSQKTAEKTPLLAASGMTAQAQRTVDASGLKGTALKKKEDREEDYLPAAKKGKKGKKGGASATTKGYNCPPSVVEDCAFMGIDPPMSADDVPTVVEKVQAKLNSWKADQAAQTQKNVDAAKKRIEELDKADEDTNGDKTDKVAEDLSKASISEKQDA</sequence>
<keyword evidence="1" id="KW-0175">Coiled coil</keyword>
<organism evidence="3 4">
    <name type="scientific">Cordyceps javanica</name>
    <dbReference type="NCBI Taxonomy" id="43265"/>
    <lineage>
        <taxon>Eukaryota</taxon>
        <taxon>Fungi</taxon>
        <taxon>Dikarya</taxon>
        <taxon>Ascomycota</taxon>
        <taxon>Pezizomycotina</taxon>
        <taxon>Sordariomycetes</taxon>
        <taxon>Hypocreomycetidae</taxon>
        <taxon>Hypocreales</taxon>
        <taxon>Cordycipitaceae</taxon>
        <taxon>Cordyceps</taxon>
    </lineage>
</organism>
<dbReference type="InterPro" id="IPR039604">
    <property type="entry name" value="Bfr1"/>
</dbReference>
<dbReference type="STRING" id="43265.A0A545V494"/>
<dbReference type="GO" id="GO:0042175">
    <property type="term" value="C:nuclear outer membrane-endoplasmic reticulum membrane network"/>
    <property type="evidence" value="ECO:0007669"/>
    <property type="project" value="TreeGrafter"/>
</dbReference>
<dbReference type="GO" id="GO:0008298">
    <property type="term" value="P:intracellular mRNA localization"/>
    <property type="evidence" value="ECO:0007669"/>
    <property type="project" value="TreeGrafter"/>
</dbReference>
<dbReference type="PANTHER" id="PTHR31027:SF2">
    <property type="entry name" value="LEBERCILIN DOMAIN-CONTAINING PROTEIN"/>
    <property type="match status" value="1"/>
</dbReference>
<feature type="region of interest" description="Disordered" evidence="2">
    <location>
        <begin position="441"/>
        <end position="474"/>
    </location>
</feature>
<feature type="coiled-coil region" evidence="1">
    <location>
        <begin position="259"/>
        <end position="293"/>
    </location>
</feature>
<feature type="compositionally biased region" description="Low complexity" evidence="2">
    <location>
        <begin position="1"/>
        <end position="11"/>
    </location>
</feature>
<dbReference type="PANTHER" id="PTHR31027">
    <property type="entry name" value="NUCLEAR SEGREGATION PROTEIN BFR1"/>
    <property type="match status" value="1"/>
</dbReference>
<reference evidence="3 4" key="1">
    <citation type="journal article" date="2019" name="Appl. Microbiol. Biotechnol.">
        <title>Genome sequence of Isaria javanica and comparative genome analysis insights into family S53 peptidase evolution in fungal entomopathogens.</title>
        <authorList>
            <person name="Lin R."/>
            <person name="Zhang X."/>
            <person name="Xin B."/>
            <person name="Zou M."/>
            <person name="Gao Y."/>
            <person name="Qin F."/>
            <person name="Hu Q."/>
            <person name="Xie B."/>
            <person name="Cheng X."/>
        </authorList>
    </citation>
    <scope>NUCLEOTIDE SEQUENCE [LARGE SCALE GENOMIC DNA]</scope>
    <source>
        <strain evidence="3 4">IJ1G</strain>
    </source>
</reference>
<evidence type="ECO:0000313" key="4">
    <source>
        <dbReference type="Proteomes" id="UP000315783"/>
    </source>
</evidence>
<evidence type="ECO:0000256" key="2">
    <source>
        <dbReference type="SAM" id="MobiDB-lite"/>
    </source>
</evidence>
<accession>A0A545V494</accession>
<name>A0A545V494_9HYPO</name>
<dbReference type="GO" id="GO:0005783">
    <property type="term" value="C:endoplasmic reticulum"/>
    <property type="evidence" value="ECO:0007669"/>
    <property type="project" value="TreeGrafter"/>
</dbReference>
<feature type="region of interest" description="Disordered" evidence="2">
    <location>
        <begin position="1"/>
        <end position="25"/>
    </location>
</feature>
<dbReference type="EMBL" id="SPUK01000006">
    <property type="protein sequence ID" value="TQV96535.1"/>
    <property type="molecule type" value="Genomic_DNA"/>
</dbReference>
<gene>
    <name evidence="3" type="ORF">IF1G_05118</name>
</gene>
<dbReference type="OrthoDB" id="2195113at2759"/>
<feature type="region of interest" description="Disordered" evidence="2">
    <location>
        <begin position="334"/>
        <end position="385"/>
    </location>
</feature>
<comment type="caution">
    <text evidence="3">The sequence shown here is derived from an EMBL/GenBank/DDBJ whole genome shotgun (WGS) entry which is preliminary data.</text>
</comment>